<dbReference type="AlphaFoldDB" id="A0A4C1SCN1"/>
<evidence type="ECO:0000313" key="1">
    <source>
        <dbReference type="EMBL" id="GBO99938.1"/>
    </source>
</evidence>
<accession>A0A4C1SCN1</accession>
<proteinExistence type="predicted"/>
<organism evidence="1 2">
    <name type="scientific">Eumeta variegata</name>
    <name type="common">Bagworm moth</name>
    <name type="synonym">Eumeta japonica</name>
    <dbReference type="NCBI Taxonomy" id="151549"/>
    <lineage>
        <taxon>Eukaryota</taxon>
        <taxon>Metazoa</taxon>
        <taxon>Ecdysozoa</taxon>
        <taxon>Arthropoda</taxon>
        <taxon>Hexapoda</taxon>
        <taxon>Insecta</taxon>
        <taxon>Pterygota</taxon>
        <taxon>Neoptera</taxon>
        <taxon>Endopterygota</taxon>
        <taxon>Lepidoptera</taxon>
        <taxon>Glossata</taxon>
        <taxon>Ditrysia</taxon>
        <taxon>Tineoidea</taxon>
        <taxon>Psychidae</taxon>
        <taxon>Oiketicinae</taxon>
        <taxon>Eumeta</taxon>
    </lineage>
</organism>
<sequence>MILERAARTRPARQARALAAHITASATTRLNRRQWPDLSPLRATANSRSCFGSSHLDSITGSKKHQWWAVFYRKFSQKFSSLKAASDLTSAFVAAAAPRERVRVLGALIKRILFTVPIWNRVTMVDCPK</sequence>
<evidence type="ECO:0000313" key="2">
    <source>
        <dbReference type="Proteomes" id="UP000299102"/>
    </source>
</evidence>
<dbReference type="Proteomes" id="UP000299102">
    <property type="component" value="Unassembled WGS sequence"/>
</dbReference>
<reference evidence="1 2" key="1">
    <citation type="journal article" date="2019" name="Commun. Biol.">
        <title>The bagworm genome reveals a unique fibroin gene that provides high tensile strength.</title>
        <authorList>
            <person name="Kono N."/>
            <person name="Nakamura H."/>
            <person name="Ohtoshi R."/>
            <person name="Tomita M."/>
            <person name="Numata K."/>
            <person name="Arakawa K."/>
        </authorList>
    </citation>
    <scope>NUCLEOTIDE SEQUENCE [LARGE SCALE GENOMIC DNA]</scope>
</reference>
<comment type="caution">
    <text evidence="1">The sequence shown here is derived from an EMBL/GenBank/DDBJ whole genome shotgun (WGS) entry which is preliminary data.</text>
</comment>
<protein>
    <submittedName>
        <fullName evidence="1">Uncharacterized protein</fullName>
    </submittedName>
</protein>
<name>A0A4C1SCN1_EUMVA</name>
<dbReference type="EMBL" id="BGZK01003323">
    <property type="protein sequence ID" value="GBO99938.1"/>
    <property type="molecule type" value="Genomic_DNA"/>
</dbReference>
<gene>
    <name evidence="1" type="ORF">EVAR_103768_1</name>
</gene>
<keyword evidence="2" id="KW-1185">Reference proteome</keyword>